<feature type="chain" id="PRO_5028115825" description="Secretion system C-terminal sorting domain-containing protein" evidence="1">
    <location>
        <begin position="26"/>
        <end position="651"/>
    </location>
</feature>
<accession>A0A6S6UBN1</accession>
<dbReference type="InterPro" id="IPR026444">
    <property type="entry name" value="Secre_tail"/>
</dbReference>
<dbReference type="NCBIfam" id="TIGR04183">
    <property type="entry name" value="Por_Secre_tail"/>
    <property type="match status" value="1"/>
</dbReference>
<dbReference type="EMBL" id="CACVAQ010000469">
    <property type="protein sequence ID" value="CAA6829188.1"/>
    <property type="molecule type" value="Genomic_DNA"/>
</dbReference>
<protein>
    <recommendedName>
        <fullName evidence="2">Secretion system C-terminal sorting domain-containing protein</fullName>
    </recommendedName>
</protein>
<gene>
    <name evidence="3" type="ORF">HELGO_WM23983</name>
</gene>
<dbReference type="Pfam" id="PF18962">
    <property type="entry name" value="Por_Secre_tail"/>
    <property type="match status" value="1"/>
</dbReference>
<name>A0A6S6UBN1_9BACT</name>
<feature type="domain" description="Secretion system C-terminal sorting" evidence="2">
    <location>
        <begin position="578"/>
        <end position="649"/>
    </location>
</feature>
<keyword evidence="1" id="KW-0732">Signal</keyword>
<evidence type="ECO:0000256" key="1">
    <source>
        <dbReference type="SAM" id="SignalP"/>
    </source>
</evidence>
<sequence length="651" mass="72816">MTILKAFFKLSVSSLLVLWGYSSNAQSLIQVPLEHNLVIVKYLEDHPVRASRNNQVCPDDTLGLPFFDDFAGPIGSIYPSCSNWQDNHVFVNQDMAHNPPSVGVATFDGLSSDGSPYNINASTSIGSAADTLTSQYLDLSGMTASNAIYLSFFYQKQGLGDRPEEQDSFILEFKDTSNAWVAVWAQSGVDDSVSSQTILPFEQQYIAIDSAYYLYNGFQFRFRNLASITGSNDHWHLDYVMLDDNRTNNADTLHPTYGSYADVAFTHRPSTPLKDNLTAMPWTHFNDTSCWASELTIQNYNRNHSQVATLDRRCVVDEILPNTSSLLIEGIPAVGAYTPSPNVDDSLTHTIVGTYNALIPTEKTRLETTYTILNPAGFQSNPIFEANDTVRTRTVLDNYFAYDDGTAETRIVAQSLGTKIAVEFKAEKADKLRGIYFHMPYFIDDSQSDLINIKVWVDSLSNDTEVFSRDLHKLRYRYGFNGFYFVDLVDFLGDAVPVDLAAGQTFYVGWQQSFGEEVPVGFDRSTDNKEKTWVGVGTNWSQSTISGSVMIRPLVSVDSNFSTIAIDEVESIQTELTIYPNPTKDVLNLELSAYEAVDAYQLYIHNAVGQEVYSSNFEKQLSVGTWNTGLYILTLRNEQGTIIAQQKIIKH</sequence>
<evidence type="ECO:0000259" key="2">
    <source>
        <dbReference type="Pfam" id="PF18962"/>
    </source>
</evidence>
<evidence type="ECO:0000313" key="3">
    <source>
        <dbReference type="EMBL" id="CAA6829188.1"/>
    </source>
</evidence>
<proteinExistence type="predicted"/>
<organism evidence="3">
    <name type="scientific">uncultured Aureispira sp</name>
    <dbReference type="NCBI Taxonomy" id="1331704"/>
    <lineage>
        <taxon>Bacteria</taxon>
        <taxon>Pseudomonadati</taxon>
        <taxon>Bacteroidota</taxon>
        <taxon>Saprospiria</taxon>
        <taxon>Saprospirales</taxon>
        <taxon>Saprospiraceae</taxon>
        <taxon>Aureispira</taxon>
        <taxon>environmental samples</taxon>
    </lineage>
</organism>
<dbReference type="AlphaFoldDB" id="A0A6S6UBN1"/>
<reference evidence="3" key="1">
    <citation type="submission" date="2020-01" db="EMBL/GenBank/DDBJ databases">
        <authorList>
            <person name="Meier V. D."/>
            <person name="Meier V D."/>
        </authorList>
    </citation>
    <scope>NUCLEOTIDE SEQUENCE</scope>
    <source>
        <strain evidence="3">HLG_WM_MAG_10</strain>
    </source>
</reference>
<feature type="signal peptide" evidence="1">
    <location>
        <begin position="1"/>
        <end position="25"/>
    </location>
</feature>